<reference evidence="3 5" key="1">
    <citation type="submission" date="2019-07" db="EMBL/GenBank/DDBJ databases">
        <title>Genomes of sea-ice associated Colwellia species.</title>
        <authorList>
            <person name="Bowman J.P."/>
        </authorList>
    </citation>
    <scope>NUCLEOTIDE SEQUENCE [LARGE SCALE GENOMIC DNA]</scope>
    <source>
        <strain evidence="2 4">ACAM 607</strain>
        <strain evidence="3 5">IC036</strain>
    </source>
</reference>
<protein>
    <submittedName>
        <fullName evidence="3">Uncharacterized protein</fullName>
    </submittedName>
</protein>
<dbReference type="AlphaFoldDB" id="A0A5C6QBP7"/>
<feature type="compositionally biased region" description="Basic and acidic residues" evidence="1">
    <location>
        <begin position="1"/>
        <end position="16"/>
    </location>
</feature>
<proteinExistence type="predicted"/>
<dbReference type="RefSeq" id="WP_146800175.1">
    <property type="nucleotide sequence ID" value="NZ_VOLP01000020.1"/>
</dbReference>
<evidence type="ECO:0000313" key="2">
    <source>
        <dbReference type="EMBL" id="TWX56799.1"/>
    </source>
</evidence>
<gene>
    <name evidence="2" type="ORF">ESZ26_14475</name>
    <name evidence="3" type="ORF">ESZ27_11395</name>
</gene>
<name>A0A5C6QBP7_9GAMM</name>
<evidence type="ECO:0000313" key="5">
    <source>
        <dbReference type="Proteomes" id="UP000321917"/>
    </source>
</evidence>
<dbReference type="EMBL" id="VOLQ01000020">
    <property type="protein sequence ID" value="TWX66042.1"/>
    <property type="molecule type" value="Genomic_DNA"/>
</dbReference>
<evidence type="ECO:0000256" key="1">
    <source>
        <dbReference type="SAM" id="MobiDB-lite"/>
    </source>
</evidence>
<accession>A0A5C6QBP7</accession>
<comment type="caution">
    <text evidence="3">The sequence shown here is derived from an EMBL/GenBank/DDBJ whole genome shotgun (WGS) entry which is preliminary data.</text>
</comment>
<keyword evidence="4" id="KW-1185">Reference proteome</keyword>
<sequence length="88" mass="10013">MENKSERNNLIERRQYFDGSEPESDNNWKQLTLAQRFAALSLTKYGYELRFTRFTSSGSSAVLVLKNGTPATISEDGDINTTPDIHIR</sequence>
<dbReference type="Proteomes" id="UP000321917">
    <property type="component" value="Unassembled WGS sequence"/>
</dbReference>
<evidence type="ECO:0000313" key="4">
    <source>
        <dbReference type="Proteomes" id="UP000321525"/>
    </source>
</evidence>
<dbReference type="EMBL" id="VOLR01000021">
    <property type="protein sequence ID" value="TWX56799.1"/>
    <property type="molecule type" value="Genomic_DNA"/>
</dbReference>
<evidence type="ECO:0000313" key="3">
    <source>
        <dbReference type="EMBL" id="TWX66042.1"/>
    </source>
</evidence>
<organism evidence="3 5">
    <name type="scientific">Colwellia hornerae</name>
    <dbReference type="NCBI Taxonomy" id="89402"/>
    <lineage>
        <taxon>Bacteria</taxon>
        <taxon>Pseudomonadati</taxon>
        <taxon>Pseudomonadota</taxon>
        <taxon>Gammaproteobacteria</taxon>
        <taxon>Alteromonadales</taxon>
        <taxon>Colwelliaceae</taxon>
        <taxon>Colwellia</taxon>
    </lineage>
</organism>
<feature type="region of interest" description="Disordered" evidence="1">
    <location>
        <begin position="1"/>
        <end position="25"/>
    </location>
</feature>
<dbReference type="Proteomes" id="UP000321525">
    <property type="component" value="Unassembled WGS sequence"/>
</dbReference>
<dbReference type="OrthoDB" id="9877607at2"/>